<evidence type="ECO:0000313" key="11">
    <source>
        <dbReference type="Proteomes" id="UP001273589"/>
    </source>
</evidence>
<dbReference type="PANTHER" id="PTHR43884:SF22">
    <property type="entry name" value="BLR3437 PROTEIN"/>
    <property type="match status" value="1"/>
</dbReference>
<dbReference type="InterPro" id="IPR009075">
    <property type="entry name" value="AcylCo_DH/oxidase_C"/>
</dbReference>
<dbReference type="EMBL" id="JARAWN010000111">
    <property type="protein sequence ID" value="MDX3131867.1"/>
    <property type="molecule type" value="Genomic_DNA"/>
</dbReference>
<protein>
    <submittedName>
        <fullName evidence="10">Acyl-CoA dehydrogenase family protein</fullName>
    </submittedName>
</protein>
<keyword evidence="5 6" id="KW-0560">Oxidoreductase</keyword>
<dbReference type="InterPro" id="IPR006089">
    <property type="entry name" value="Acyl-CoA_DH_CS"/>
</dbReference>
<dbReference type="Pfam" id="PF00441">
    <property type="entry name" value="Acyl-CoA_dh_1"/>
    <property type="match status" value="1"/>
</dbReference>
<dbReference type="RefSeq" id="WP_319692991.1">
    <property type="nucleotide sequence ID" value="NZ_JARAWN010000111.1"/>
</dbReference>
<sequence length="390" mass="41443">MTAFSLEPAQLAWRAELRALAVERLRPLADKGEPGHVNRPLVAELGRLGLLSRLFTSGALDLCLMRESLAYVCTEAETALALQGLGAHPVHAHGTEAQRARWIPRVRDGEAVAAFALSEPGAGSDAAALSLRAEPDGPGRWRLTGEKCWISNAPEADLYTVFARTTPGAGARGVTAFLVPADRHGLTGTPLDMLSPHPIGALDFDAVPVTADDVLGVPDRGFRVAMATLNLFRPSVGAFAVGMAEAALDATLTHTARRDAFGGTLRDLQTVAHQVAEMAMRTEAARLMVYAAAGAYDSGDPDVPRRAAMAKLLATETAQYVVDAAVQLHGARALRRGHLLEHLYREVRAPRIYEGASEVQRAVIAKESYAREASAREAGARDSAGEGRPA</sequence>
<comment type="caution">
    <text evidence="10">The sequence shown here is derived from an EMBL/GenBank/DDBJ whole genome shotgun (WGS) entry which is preliminary data.</text>
</comment>
<accession>A0AAJ2PRH0</accession>
<keyword evidence="4 6" id="KW-0274">FAD</keyword>
<comment type="cofactor">
    <cofactor evidence="1 6">
        <name>FAD</name>
        <dbReference type="ChEBI" id="CHEBI:57692"/>
    </cofactor>
</comment>
<dbReference type="FunFam" id="1.20.140.10:FF:000001">
    <property type="entry name" value="Acyl-CoA dehydrogenase"/>
    <property type="match status" value="1"/>
</dbReference>
<proteinExistence type="inferred from homology"/>
<evidence type="ECO:0000256" key="3">
    <source>
        <dbReference type="ARBA" id="ARBA00022630"/>
    </source>
</evidence>
<reference evidence="10" key="1">
    <citation type="journal article" date="2023" name="Microb. Genom.">
        <title>Mesoterricola silvestris gen. nov., sp. nov., Mesoterricola sediminis sp. nov., Geothrix oryzae sp. nov., Geothrix edaphica sp. nov., Geothrix rubra sp. nov., and Geothrix limicola sp. nov., six novel members of Acidobacteriota isolated from soils.</title>
        <authorList>
            <person name="Weisberg A.J."/>
            <person name="Pearce E."/>
            <person name="Kramer C.G."/>
            <person name="Chang J.H."/>
            <person name="Clarke C.R."/>
        </authorList>
    </citation>
    <scope>NUCLEOTIDE SEQUENCE</scope>
    <source>
        <strain evidence="10">ND06-05F</strain>
    </source>
</reference>
<dbReference type="GO" id="GO:0050660">
    <property type="term" value="F:flavin adenine dinucleotide binding"/>
    <property type="evidence" value="ECO:0007669"/>
    <property type="project" value="InterPro"/>
</dbReference>
<dbReference type="SUPFAM" id="SSF56645">
    <property type="entry name" value="Acyl-CoA dehydrogenase NM domain-like"/>
    <property type="match status" value="1"/>
</dbReference>
<dbReference type="SUPFAM" id="SSF47203">
    <property type="entry name" value="Acyl-CoA dehydrogenase C-terminal domain-like"/>
    <property type="match status" value="1"/>
</dbReference>
<feature type="domain" description="Acyl-CoA dehydrogenase/oxidase C-terminal" evidence="7">
    <location>
        <begin position="219"/>
        <end position="367"/>
    </location>
</feature>
<dbReference type="InterPro" id="IPR037069">
    <property type="entry name" value="AcylCoA_DH/ox_N_sf"/>
</dbReference>
<organism evidence="10 11">
    <name type="scientific">Streptomyces europaeiscabiei</name>
    <dbReference type="NCBI Taxonomy" id="146819"/>
    <lineage>
        <taxon>Bacteria</taxon>
        <taxon>Bacillati</taxon>
        <taxon>Actinomycetota</taxon>
        <taxon>Actinomycetes</taxon>
        <taxon>Kitasatosporales</taxon>
        <taxon>Streptomycetaceae</taxon>
        <taxon>Streptomyces</taxon>
    </lineage>
</organism>
<gene>
    <name evidence="10" type="ORF">PV367_19185</name>
</gene>
<evidence type="ECO:0000256" key="2">
    <source>
        <dbReference type="ARBA" id="ARBA00009347"/>
    </source>
</evidence>
<dbReference type="GO" id="GO:0003995">
    <property type="term" value="F:acyl-CoA dehydrogenase activity"/>
    <property type="evidence" value="ECO:0007669"/>
    <property type="project" value="InterPro"/>
</dbReference>
<dbReference type="Gene3D" id="1.10.540.10">
    <property type="entry name" value="Acyl-CoA dehydrogenase/oxidase, N-terminal domain"/>
    <property type="match status" value="1"/>
</dbReference>
<evidence type="ECO:0000259" key="7">
    <source>
        <dbReference type="Pfam" id="PF00441"/>
    </source>
</evidence>
<keyword evidence="3 6" id="KW-0285">Flavoprotein</keyword>
<dbReference type="InterPro" id="IPR006091">
    <property type="entry name" value="Acyl-CoA_Oxase/DH_mid-dom"/>
</dbReference>
<dbReference type="PANTHER" id="PTHR43884">
    <property type="entry name" value="ACYL-COA DEHYDROGENASE"/>
    <property type="match status" value="1"/>
</dbReference>
<dbReference type="Pfam" id="PF02770">
    <property type="entry name" value="Acyl-CoA_dh_M"/>
    <property type="match status" value="1"/>
</dbReference>
<dbReference type="InterPro" id="IPR013786">
    <property type="entry name" value="AcylCoA_DH/ox_N"/>
</dbReference>
<evidence type="ECO:0000256" key="5">
    <source>
        <dbReference type="ARBA" id="ARBA00023002"/>
    </source>
</evidence>
<name>A0AAJ2PRH0_9ACTN</name>
<evidence type="ECO:0000256" key="1">
    <source>
        <dbReference type="ARBA" id="ARBA00001974"/>
    </source>
</evidence>
<dbReference type="InterPro" id="IPR036250">
    <property type="entry name" value="AcylCo_DH-like_C"/>
</dbReference>
<dbReference type="PROSITE" id="PS00072">
    <property type="entry name" value="ACYL_COA_DH_1"/>
    <property type="match status" value="1"/>
</dbReference>
<evidence type="ECO:0000256" key="6">
    <source>
        <dbReference type="RuleBase" id="RU362125"/>
    </source>
</evidence>
<dbReference type="Proteomes" id="UP001273589">
    <property type="component" value="Unassembled WGS sequence"/>
</dbReference>
<dbReference type="Gene3D" id="1.20.140.10">
    <property type="entry name" value="Butyryl-CoA Dehydrogenase, subunit A, domain 3"/>
    <property type="match status" value="1"/>
</dbReference>
<feature type="domain" description="Acyl-CoA dehydrogenase/oxidase N-terminal" evidence="9">
    <location>
        <begin position="9"/>
        <end position="110"/>
    </location>
</feature>
<evidence type="ECO:0000256" key="4">
    <source>
        <dbReference type="ARBA" id="ARBA00022827"/>
    </source>
</evidence>
<evidence type="ECO:0000313" key="10">
    <source>
        <dbReference type="EMBL" id="MDX3131867.1"/>
    </source>
</evidence>
<feature type="domain" description="Acyl-CoA oxidase/dehydrogenase middle" evidence="8">
    <location>
        <begin position="114"/>
        <end position="205"/>
    </location>
</feature>
<evidence type="ECO:0000259" key="8">
    <source>
        <dbReference type="Pfam" id="PF02770"/>
    </source>
</evidence>
<comment type="similarity">
    <text evidence="2 6">Belongs to the acyl-CoA dehydrogenase family.</text>
</comment>
<dbReference type="Pfam" id="PF02771">
    <property type="entry name" value="Acyl-CoA_dh_N"/>
    <property type="match status" value="1"/>
</dbReference>
<dbReference type="AlphaFoldDB" id="A0AAJ2PRH0"/>
<evidence type="ECO:0000259" key="9">
    <source>
        <dbReference type="Pfam" id="PF02771"/>
    </source>
</evidence>
<dbReference type="InterPro" id="IPR046373">
    <property type="entry name" value="Acyl-CoA_Oxase/DH_mid-dom_sf"/>
</dbReference>
<dbReference type="InterPro" id="IPR009100">
    <property type="entry name" value="AcylCoA_DH/oxidase_NM_dom_sf"/>
</dbReference>
<dbReference type="Gene3D" id="2.40.110.10">
    <property type="entry name" value="Butyryl-CoA Dehydrogenase, subunit A, domain 2"/>
    <property type="match status" value="1"/>
</dbReference>